<dbReference type="OrthoDB" id="9801763at2"/>
<evidence type="ECO:0000259" key="3">
    <source>
        <dbReference type="Pfam" id="PF02230"/>
    </source>
</evidence>
<evidence type="ECO:0000313" key="4">
    <source>
        <dbReference type="EMBL" id="RVU36966.1"/>
    </source>
</evidence>
<dbReference type="PANTHER" id="PTHR10655">
    <property type="entry name" value="LYSOPHOSPHOLIPASE-RELATED"/>
    <property type="match status" value="1"/>
</dbReference>
<dbReference type="Proteomes" id="UP000287447">
    <property type="component" value="Unassembled WGS sequence"/>
</dbReference>
<protein>
    <submittedName>
        <fullName evidence="4">Alpha/beta fold hydrolase</fullName>
    </submittedName>
</protein>
<evidence type="ECO:0000256" key="1">
    <source>
        <dbReference type="ARBA" id="ARBA00006499"/>
    </source>
</evidence>
<proteinExistence type="inferred from homology"/>
<dbReference type="EMBL" id="SADE01000002">
    <property type="protein sequence ID" value="RVU36966.1"/>
    <property type="molecule type" value="Genomic_DNA"/>
</dbReference>
<comment type="similarity">
    <text evidence="1">Belongs to the AB hydrolase superfamily. AB hydrolase 2 family.</text>
</comment>
<gene>
    <name evidence="4" type="ORF">EOI86_15810</name>
</gene>
<dbReference type="PANTHER" id="PTHR10655:SF17">
    <property type="entry name" value="LYSOPHOSPHOLIPASE-LIKE PROTEIN 1"/>
    <property type="match status" value="1"/>
</dbReference>
<dbReference type="Pfam" id="PF02230">
    <property type="entry name" value="Abhydrolase_2"/>
    <property type="match status" value="1"/>
</dbReference>
<evidence type="ECO:0000313" key="5">
    <source>
        <dbReference type="Proteomes" id="UP000287447"/>
    </source>
</evidence>
<accession>A0A3S2VR44</accession>
<organism evidence="4 5">
    <name type="scientific">Hwanghaeella grinnelliae</name>
    <dbReference type="NCBI Taxonomy" id="2500179"/>
    <lineage>
        <taxon>Bacteria</taxon>
        <taxon>Pseudomonadati</taxon>
        <taxon>Pseudomonadota</taxon>
        <taxon>Alphaproteobacteria</taxon>
        <taxon>Rhodospirillales</taxon>
        <taxon>Rhodospirillaceae</taxon>
        <taxon>Hwanghaeella</taxon>
    </lineage>
</organism>
<reference evidence="5" key="1">
    <citation type="submission" date="2019-01" db="EMBL/GenBank/DDBJ databases">
        <title>Gri0909 isolated from a small marine red alga.</title>
        <authorList>
            <person name="Kim J."/>
            <person name="Jeong S.E."/>
            <person name="Jeon C.O."/>
        </authorList>
    </citation>
    <scope>NUCLEOTIDE SEQUENCE [LARGE SCALE GENOMIC DNA]</scope>
    <source>
        <strain evidence="5">Gri0909</strain>
    </source>
</reference>
<comment type="caution">
    <text evidence="4">The sequence shown here is derived from an EMBL/GenBank/DDBJ whole genome shotgun (WGS) entry which is preliminary data.</text>
</comment>
<dbReference type="AlphaFoldDB" id="A0A3S2VR44"/>
<dbReference type="Gene3D" id="3.40.50.1820">
    <property type="entry name" value="alpha/beta hydrolase"/>
    <property type="match status" value="1"/>
</dbReference>
<feature type="domain" description="Phospholipase/carboxylesterase/thioesterase" evidence="3">
    <location>
        <begin position="13"/>
        <end position="214"/>
    </location>
</feature>
<dbReference type="InterPro" id="IPR050565">
    <property type="entry name" value="LYPA1-2/EST-like"/>
</dbReference>
<dbReference type="InterPro" id="IPR003140">
    <property type="entry name" value="PLipase/COase/thioEstase"/>
</dbReference>
<dbReference type="InterPro" id="IPR029058">
    <property type="entry name" value="AB_hydrolase_fold"/>
</dbReference>
<evidence type="ECO:0000256" key="2">
    <source>
        <dbReference type="ARBA" id="ARBA00022801"/>
    </source>
</evidence>
<name>A0A3S2VR44_9PROT</name>
<sequence>MMELDGPEQTPASGAAAKQLVILLHGLGADGNDLIALAPHLAQALPDAHFIAPDAPFPCDMAPYGRQWFSLQDRDPAVMLSGIRIAAPILDGFIDKQMARFGLDAGAVALVGFSQGTMMSLHVAPRRPDPFAAVVGFSGALLAGEALLDEARSKPPVLLIHGDADEVVPVQATPAAAGALQDAGFTVETLICPGVPHSIDPAGLKRAIDFLGKHLT</sequence>
<dbReference type="SUPFAM" id="SSF53474">
    <property type="entry name" value="alpha/beta-Hydrolases"/>
    <property type="match status" value="1"/>
</dbReference>
<dbReference type="GO" id="GO:0016787">
    <property type="term" value="F:hydrolase activity"/>
    <property type="evidence" value="ECO:0007669"/>
    <property type="project" value="UniProtKB-KW"/>
</dbReference>
<keyword evidence="5" id="KW-1185">Reference proteome</keyword>
<keyword evidence="2 4" id="KW-0378">Hydrolase</keyword>